<evidence type="ECO:0000256" key="2">
    <source>
        <dbReference type="SAM" id="SignalP"/>
    </source>
</evidence>
<protein>
    <submittedName>
        <fullName evidence="3">Uncharacterized protein</fullName>
    </submittedName>
</protein>
<dbReference type="SUPFAM" id="SSF64182">
    <property type="entry name" value="DHH phosphoesterases"/>
    <property type="match status" value="1"/>
</dbReference>
<proteinExistence type="predicted"/>
<dbReference type="InterPro" id="IPR038763">
    <property type="entry name" value="DHH_sf"/>
</dbReference>
<keyword evidence="4" id="KW-1185">Reference proteome</keyword>
<dbReference type="EnsemblProtists" id="EOD26991">
    <property type="protein sequence ID" value="EOD26991"/>
    <property type="gene ID" value="EMIHUDRAFT_114814"/>
</dbReference>
<dbReference type="AlphaFoldDB" id="A0A0D3JU06"/>
<feature type="region of interest" description="Disordered" evidence="1">
    <location>
        <begin position="251"/>
        <end position="276"/>
    </location>
</feature>
<organism evidence="3 4">
    <name type="scientific">Emiliania huxleyi (strain CCMP1516)</name>
    <dbReference type="NCBI Taxonomy" id="280463"/>
    <lineage>
        <taxon>Eukaryota</taxon>
        <taxon>Haptista</taxon>
        <taxon>Haptophyta</taxon>
        <taxon>Prymnesiophyceae</taxon>
        <taxon>Isochrysidales</taxon>
        <taxon>Noelaerhabdaceae</taxon>
        <taxon>Emiliania</taxon>
    </lineage>
</organism>
<evidence type="ECO:0000256" key="1">
    <source>
        <dbReference type="SAM" id="MobiDB-lite"/>
    </source>
</evidence>
<dbReference type="RefSeq" id="XP_005779420.1">
    <property type="nucleotide sequence ID" value="XM_005779363.1"/>
</dbReference>
<dbReference type="HOGENOM" id="CLU_682295_0_0_1"/>
<keyword evidence="2" id="KW-0732">Signal</keyword>
<evidence type="ECO:0000313" key="3">
    <source>
        <dbReference type="EnsemblProtists" id="EOD26991"/>
    </source>
</evidence>
<reference evidence="4" key="1">
    <citation type="journal article" date="2013" name="Nature">
        <title>Pan genome of the phytoplankton Emiliania underpins its global distribution.</title>
        <authorList>
            <person name="Read B.A."/>
            <person name="Kegel J."/>
            <person name="Klute M.J."/>
            <person name="Kuo A."/>
            <person name="Lefebvre S.C."/>
            <person name="Maumus F."/>
            <person name="Mayer C."/>
            <person name="Miller J."/>
            <person name="Monier A."/>
            <person name="Salamov A."/>
            <person name="Young J."/>
            <person name="Aguilar M."/>
            <person name="Claverie J.M."/>
            <person name="Frickenhaus S."/>
            <person name="Gonzalez K."/>
            <person name="Herman E.K."/>
            <person name="Lin Y.C."/>
            <person name="Napier J."/>
            <person name="Ogata H."/>
            <person name="Sarno A.F."/>
            <person name="Shmutz J."/>
            <person name="Schroeder D."/>
            <person name="de Vargas C."/>
            <person name="Verret F."/>
            <person name="von Dassow P."/>
            <person name="Valentin K."/>
            <person name="Van de Peer Y."/>
            <person name="Wheeler G."/>
            <person name="Dacks J.B."/>
            <person name="Delwiche C.F."/>
            <person name="Dyhrman S.T."/>
            <person name="Glockner G."/>
            <person name="John U."/>
            <person name="Richards T."/>
            <person name="Worden A.Z."/>
            <person name="Zhang X."/>
            <person name="Grigoriev I.V."/>
            <person name="Allen A.E."/>
            <person name="Bidle K."/>
            <person name="Borodovsky M."/>
            <person name="Bowler C."/>
            <person name="Brownlee C."/>
            <person name="Cock J.M."/>
            <person name="Elias M."/>
            <person name="Gladyshev V.N."/>
            <person name="Groth M."/>
            <person name="Guda C."/>
            <person name="Hadaegh A."/>
            <person name="Iglesias-Rodriguez M.D."/>
            <person name="Jenkins J."/>
            <person name="Jones B.M."/>
            <person name="Lawson T."/>
            <person name="Leese F."/>
            <person name="Lindquist E."/>
            <person name="Lobanov A."/>
            <person name="Lomsadze A."/>
            <person name="Malik S.B."/>
            <person name="Marsh M.E."/>
            <person name="Mackinder L."/>
            <person name="Mock T."/>
            <person name="Mueller-Roeber B."/>
            <person name="Pagarete A."/>
            <person name="Parker M."/>
            <person name="Probert I."/>
            <person name="Quesneville H."/>
            <person name="Raines C."/>
            <person name="Rensing S.A."/>
            <person name="Riano-Pachon D.M."/>
            <person name="Richier S."/>
            <person name="Rokitta S."/>
            <person name="Shiraiwa Y."/>
            <person name="Soanes D.M."/>
            <person name="van der Giezen M."/>
            <person name="Wahlund T.M."/>
            <person name="Williams B."/>
            <person name="Wilson W."/>
            <person name="Wolfe G."/>
            <person name="Wurch L.L."/>
        </authorList>
    </citation>
    <scope>NUCLEOTIDE SEQUENCE</scope>
</reference>
<feature type="chain" id="PRO_5044257190" evidence="2">
    <location>
        <begin position="17"/>
        <end position="404"/>
    </location>
</feature>
<feature type="signal peptide" evidence="2">
    <location>
        <begin position="1"/>
        <end position="16"/>
    </location>
</feature>
<evidence type="ECO:0000313" key="4">
    <source>
        <dbReference type="Proteomes" id="UP000013827"/>
    </source>
</evidence>
<dbReference type="KEGG" id="ehx:EMIHUDRAFT_114814"/>
<dbReference type="Proteomes" id="UP000013827">
    <property type="component" value="Unassembled WGS sequence"/>
</dbReference>
<feature type="region of interest" description="Disordered" evidence="1">
    <location>
        <begin position="369"/>
        <end position="389"/>
    </location>
</feature>
<sequence>MMRLPLLLSVLPIVSSFNSRPPTTCGTQFTCEEEATKIGVFGHSSPDTDAVSAAIIYAWELLNPPPDDSPGFSGPTHKQCAKAYVNTDEINPETAFVLDYFREKEPPILPNISALPVGADFAVVDTNSIAQMPSGLMLATILSDTLGLTSSTTTEGDKTAVKYLAPLAGVASWENFTYQMLVAKSNEGFEDPDGKTFNLRIAVQETVRESVKEFFPGFPAKATYIPSPPTYPADYTNFSFVDPLTKHTYGPYAKASLPPPPPNPHNRRTPHSRLQHDPQFYAGFNPLCLQALVMGEWFETADGATVAPREYLKNGVYVVDLMGAAYCYNGTFAGVQSRKKQIVPGLNKIDGGAKSTTYPCSQTVEDYKSCPDEKYEPSESDPSPWDGHPVWRRRHFSWHDDDDA</sequence>
<accession>A0A0D3JU06</accession>
<dbReference type="PaxDb" id="2903-EOD26991"/>
<dbReference type="Gene3D" id="3.90.1640.10">
    <property type="entry name" value="inorganic pyrophosphatase (n-terminal core)"/>
    <property type="match status" value="2"/>
</dbReference>
<dbReference type="GeneID" id="17272536"/>
<reference evidence="3" key="2">
    <citation type="submission" date="2024-10" db="UniProtKB">
        <authorList>
            <consortium name="EnsemblProtists"/>
        </authorList>
    </citation>
    <scope>IDENTIFICATION</scope>
</reference>
<name>A0A0D3JU06_EMIH1</name>